<gene>
    <name evidence="1" type="ORF">A0123_00132</name>
</gene>
<dbReference type="RefSeq" id="WP_232309036.1">
    <property type="nucleotide sequence ID" value="NZ_BEWM01000009.1"/>
</dbReference>
<protein>
    <submittedName>
        <fullName evidence="1">Uncharacterized protein</fullName>
    </submittedName>
</protein>
<name>A0A1B6VPU0_9PROT</name>
<reference evidence="1 2" key="1">
    <citation type="submission" date="2016-03" db="EMBL/GenBank/DDBJ databases">
        <title>Draft genome sequence of Gluconobacter cerinus strain CECT 9110.</title>
        <authorList>
            <person name="Sainz F."/>
            <person name="Mas A."/>
            <person name="Torija M.J."/>
        </authorList>
    </citation>
    <scope>NUCLEOTIDE SEQUENCE [LARGE SCALE GENOMIC DNA]</scope>
    <source>
        <strain evidence="1 2">CECT 9110</strain>
    </source>
</reference>
<dbReference type="EMBL" id="LUTU01000002">
    <property type="protein sequence ID" value="OAJ69078.1"/>
    <property type="molecule type" value="Genomic_DNA"/>
</dbReference>
<accession>A0A1B6VPU0</accession>
<dbReference type="PATRIC" id="fig|38307.3.peg.136"/>
<proteinExistence type="predicted"/>
<comment type="caution">
    <text evidence="1">The sequence shown here is derived from an EMBL/GenBank/DDBJ whole genome shotgun (WGS) entry which is preliminary data.</text>
</comment>
<dbReference type="Proteomes" id="UP000077786">
    <property type="component" value="Unassembled WGS sequence"/>
</dbReference>
<organism evidence="1 2">
    <name type="scientific">Gluconobacter cerinus</name>
    <dbReference type="NCBI Taxonomy" id="38307"/>
    <lineage>
        <taxon>Bacteria</taxon>
        <taxon>Pseudomonadati</taxon>
        <taxon>Pseudomonadota</taxon>
        <taxon>Alphaproteobacteria</taxon>
        <taxon>Acetobacterales</taxon>
        <taxon>Acetobacteraceae</taxon>
        <taxon>Gluconobacter</taxon>
    </lineage>
</organism>
<dbReference type="AlphaFoldDB" id="A0A1B6VPU0"/>
<evidence type="ECO:0000313" key="2">
    <source>
        <dbReference type="Proteomes" id="UP000077786"/>
    </source>
</evidence>
<sequence length="348" mass="39509">MLAALQPSFALSTQANLASGMQLHSKNEDAFRSSGLSPFGAPEQARSLLKKMIVQGVNVAYIAAALFISRLEIEAIAREEGLVLKRTPLRNGPRAWSLLDISRLSRAWAEGEDLPTIAKRLDRTVMAVRKKRAALGLPARERYAEVVWTDADVATLLAHRERRIGLQRIAKQMGRSVRSLQRKLVSLRPTPDSTAIPADPSVILTWEQASRLTPEERRGRRWQVRNSPSGLVIGFSRNACTTRWSVEMQHELAMRHFAHQSPDAVAEDFLLTDRTIVSQSGWLHLPRRSKKDMRKAFEPALYEVYLNKMDYVRRECLGKAGFYFWTTRRNGRRISRLHQQTAVMRSGD</sequence>
<evidence type="ECO:0000313" key="1">
    <source>
        <dbReference type="EMBL" id="OAJ69078.1"/>
    </source>
</evidence>